<evidence type="ECO:0000313" key="1">
    <source>
        <dbReference type="EMBL" id="CAE0803809.1"/>
    </source>
</evidence>
<proteinExistence type="predicted"/>
<dbReference type="EMBL" id="HBJA01043408">
    <property type="protein sequence ID" value="CAE0803809.1"/>
    <property type="molecule type" value="Transcribed_RNA"/>
</dbReference>
<gene>
    <name evidence="1" type="ORF">EGYM00163_LOCUS14933</name>
</gene>
<name>A0A7S4FNI7_9EUGL</name>
<sequence length="145" mass="15402">MPFPTPKPLSPDTEAQVKELLALDDGVIKDLHSLSCPPPPVANPVVAAAKVLAGPSSKAMPDWKSALQYLPVNPNDVLKAMANCVEATKALKPSNLDYMAAKAAHKEAASLMETVNEDQVSDFSTAAHALGLWVTAFLAEYGLHR</sequence>
<dbReference type="AlphaFoldDB" id="A0A7S4FNI7"/>
<dbReference type="Gene3D" id="1.20.920.60">
    <property type="match status" value="1"/>
</dbReference>
<reference evidence="1" key="1">
    <citation type="submission" date="2021-01" db="EMBL/GenBank/DDBJ databases">
        <authorList>
            <person name="Corre E."/>
            <person name="Pelletier E."/>
            <person name="Niang G."/>
            <person name="Scheremetjew M."/>
            <person name="Finn R."/>
            <person name="Kale V."/>
            <person name="Holt S."/>
            <person name="Cochrane G."/>
            <person name="Meng A."/>
            <person name="Brown T."/>
            <person name="Cohen L."/>
        </authorList>
    </citation>
    <scope>NUCLEOTIDE SEQUENCE</scope>
    <source>
        <strain evidence="1">CCMP1594</strain>
    </source>
</reference>
<protein>
    <submittedName>
        <fullName evidence="1">Uncharacterized protein</fullName>
    </submittedName>
</protein>
<organism evidence="1">
    <name type="scientific">Eutreptiella gymnastica</name>
    <dbReference type="NCBI Taxonomy" id="73025"/>
    <lineage>
        <taxon>Eukaryota</taxon>
        <taxon>Discoba</taxon>
        <taxon>Euglenozoa</taxon>
        <taxon>Euglenida</taxon>
        <taxon>Spirocuta</taxon>
        <taxon>Euglenophyceae</taxon>
        <taxon>Eutreptiales</taxon>
        <taxon>Eutreptiaceae</taxon>
        <taxon>Eutreptiella</taxon>
    </lineage>
</organism>
<accession>A0A7S4FNI7</accession>